<comment type="subcellular location">
    <subcellularLocation>
        <location evidence="2">Secreted</location>
    </subcellularLocation>
</comment>
<dbReference type="InterPro" id="IPR029052">
    <property type="entry name" value="Metallo-depent_PP-like"/>
</dbReference>
<evidence type="ECO:0000313" key="12">
    <source>
        <dbReference type="EnsemblMetazoa" id="XP_022668298"/>
    </source>
</evidence>
<accession>A0A7M7KKG0</accession>
<feature type="domain" description="Sphingomyelin phosphodiesterase C-terminal" evidence="11">
    <location>
        <begin position="554"/>
        <end position="679"/>
    </location>
</feature>
<dbReference type="InterPro" id="IPR041805">
    <property type="entry name" value="ASMase/PPN1_MPP"/>
</dbReference>
<dbReference type="InterPro" id="IPR004843">
    <property type="entry name" value="Calcineurin-like_PHP"/>
</dbReference>
<evidence type="ECO:0000256" key="4">
    <source>
        <dbReference type="ARBA" id="ARBA00022525"/>
    </source>
</evidence>
<evidence type="ECO:0000256" key="2">
    <source>
        <dbReference type="ARBA" id="ARBA00004613"/>
    </source>
</evidence>
<protein>
    <recommendedName>
        <fullName evidence="14">Sphingomyelin phosphodiesterase</fullName>
    </recommendedName>
</protein>
<proteinExistence type="inferred from homology"/>
<dbReference type="InParanoid" id="A0A7M7KKG0"/>
<evidence type="ECO:0000256" key="5">
    <source>
        <dbReference type="ARBA" id="ARBA00022723"/>
    </source>
</evidence>
<dbReference type="GO" id="GO:0005615">
    <property type="term" value="C:extracellular space"/>
    <property type="evidence" value="ECO:0007669"/>
    <property type="project" value="TreeGrafter"/>
</dbReference>
<dbReference type="GO" id="GO:0008081">
    <property type="term" value="F:phosphoric diester hydrolase activity"/>
    <property type="evidence" value="ECO:0007669"/>
    <property type="project" value="TreeGrafter"/>
</dbReference>
<evidence type="ECO:0008006" key="14">
    <source>
        <dbReference type="Google" id="ProtNLM"/>
    </source>
</evidence>
<dbReference type="CDD" id="cd00842">
    <property type="entry name" value="MPP_ASMase"/>
    <property type="match status" value="1"/>
</dbReference>
<dbReference type="EnsemblMetazoa" id="XM_022812563">
    <property type="protein sequence ID" value="XP_022668298"/>
    <property type="gene ID" value="LOC111253323"/>
</dbReference>
<evidence type="ECO:0000256" key="9">
    <source>
        <dbReference type="ARBA" id="ARBA00023180"/>
    </source>
</evidence>
<evidence type="ECO:0000256" key="1">
    <source>
        <dbReference type="ARBA" id="ARBA00001947"/>
    </source>
</evidence>
<dbReference type="SUPFAM" id="SSF56300">
    <property type="entry name" value="Metallo-dependent phosphatases"/>
    <property type="match status" value="1"/>
</dbReference>
<dbReference type="GeneID" id="111253323"/>
<keyword evidence="9" id="KW-0325">Glycoprotein</keyword>
<dbReference type="Pfam" id="PF19272">
    <property type="entry name" value="ASMase_C"/>
    <property type="match status" value="1"/>
</dbReference>
<dbReference type="KEGG" id="vde:111253323"/>
<dbReference type="OrthoDB" id="282973at2759"/>
<keyword evidence="13" id="KW-1185">Reference proteome</keyword>
<dbReference type="OMA" id="YWMWTGD"/>
<keyword evidence="5" id="KW-0479">Metal-binding</keyword>
<organism evidence="12 13">
    <name type="scientific">Varroa destructor</name>
    <name type="common">Honeybee mite</name>
    <dbReference type="NCBI Taxonomy" id="109461"/>
    <lineage>
        <taxon>Eukaryota</taxon>
        <taxon>Metazoa</taxon>
        <taxon>Ecdysozoa</taxon>
        <taxon>Arthropoda</taxon>
        <taxon>Chelicerata</taxon>
        <taxon>Arachnida</taxon>
        <taxon>Acari</taxon>
        <taxon>Parasitiformes</taxon>
        <taxon>Mesostigmata</taxon>
        <taxon>Gamasina</taxon>
        <taxon>Dermanyssoidea</taxon>
        <taxon>Varroidae</taxon>
        <taxon>Varroa</taxon>
    </lineage>
</organism>
<name>A0A7M7KKG0_VARDE</name>
<dbReference type="Pfam" id="PF00149">
    <property type="entry name" value="Metallophos"/>
    <property type="match status" value="1"/>
</dbReference>
<dbReference type="RefSeq" id="XP_022668298.1">
    <property type="nucleotide sequence ID" value="XM_022812563.1"/>
</dbReference>
<comment type="cofactor">
    <cofactor evidence="1">
        <name>Zn(2+)</name>
        <dbReference type="ChEBI" id="CHEBI:29105"/>
    </cofactor>
</comment>
<evidence type="ECO:0000313" key="13">
    <source>
        <dbReference type="Proteomes" id="UP000594260"/>
    </source>
</evidence>
<evidence type="ECO:0000259" key="10">
    <source>
        <dbReference type="Pfam" id="PF00149"/>
    </source>
</evidence>
<keyword evidence="6" id="KW-0732">Signal</keyword>
<dbReference type="PANTHER" id="PTHR10340">
    <property type="entry name" value="SPHINGOMYELIN PHOSPHODIESTERASE"/>
    <property type="match status" value="1"/>
</dbReference>
<reference evidence="12" key="1">
    <citation type="submission" date="2021-01" db="UniProtKB">
        <authorList>
            <consortium name="EnsemblMetazoa"/>
        </authorList>
    </citation>
    <scope>IDENTIFICATION</scope>
</reference>
<evidence type="ECO:0000256" key="3">
    <source>
        <dbReference type="ARBA" id="ARBA00008234"/>
    </source>
</evidence>
<dbReference type="Proteomes" id="UP000594260">
    <property type="component" value="Unplaced"/>
</dbReference>
<dbReference type="InterPro" id="IPR045473">
    <property type="entry name" value="ASM_C"/>
</dbReference>
<evidence type="ECO:0000259" key="11">
    <source>
        <dbReference type="Pfam" id="PF19272"/>
    </source>
</evidence>
<evidence type="ECO:0000256" key="8">
    <source>
        <dbReference type="ARBA" id="ARBA00022833"/>
    </source>
</evidence>
<comment type="similarity">
    <text evidence="3">Belongs to the acid sphingomyelinase family.</text>
</comment>
<dbReference type="AlphaFoldDB" id="A0A7M7KKG0"/>
<keyword evidence="4" id="KW-0964">Secreted</keyword>
<dbReference type="GO" id="GO:0046872">
    <property type="term" value="F:metal ion binding"/>
    <property type="evidence" value="ECO:0007669"/>
    <property type="project" value="UniProtKB-KW"/>
</dbReference>
<keyword evidence="8" id="KW-0862">Zinc</keyword>
<evidence type="ECO:0000256" key="7">
    <source>
        <dbReference type="ARBA" id="ARBA00022801"/>
    </source>
</evidence>
<evidence type="ECO:0000256" key="6">
    <source>
        <dbReference type="ARBA" id="ARBA00022729"/>
    </source>
</evidence>
<keyword evidence="7" id="KW-0378">Hydrolase</keyword>
<dbReference type="Gene3D" id="3.60.21.10">
    <property type="match status" value="1"/>
</dbReference>
<sequence>MSATHYIAMLFAMALDRIGPQNSLRVCAQYSSLHLPYSINFDEEVLQNPSKIYIYEKFFETLAYAAQDDEFNNTDGMPIEFLLMLQRISYDFASVRDTFETGITNMETCATCRSLIGILTSVRKMVSRSVFYRGIGFICQWFRLNTPTVCAGLIKNYEDEIDFIMDETGKRGITTEESCTLVFGPSCGTLSSEYHNWSINSNELTPSVSEDSTAQTATVALDPVVLFFEELQHIANEKNQIDQTSYEGEQKIRANDESYGILHISDTHFDPEYAVGSLANCSEPLCCQKASGTPANPAEGAKPWGDYRRCDLPQQTFESMLEHVYDKMSDQVSFAYWTGDLPAHDLWKLSQATNEHNFKMTSDLLQDTIGQIGGGSFKIYPTIGNHESVPPNMFTKSTTVGKGEAAPRFLKKTQRLYDFLWESWKQWLPAEAEQTFRKSGYYSAKPLPGLRVISLNTNYCYYFNFWLLLDSRDPAGQLVWLDKELAESEKLGEAVHIIGHVPPSLADCVQVWSTEFHSLVHRYRKTIKAQFYGHTHYDEFIVYFDKDTRAVPINIAYIGPSVTTYSYLNPSFRIYRSNAKTNNIVDHETYFLNLTQANAENRAEWQLEYSARKDIPLEELTPRHWSNYVDRMAQNPAEFERFYTRFLHSSDEDFPCDERCARRQLCRMKTDIAHDYRVCGQNSSGLLDSIMNWNLTSGMALDGLISALNETNDQKKQTHPVKLGPFWSAVHYLTQSVAAFFPSFYVAHNSPPNLYNNQWDLEL</sequence>
<dbReference type="PANTHER" id="PTHR10340:SF34">
    <property type="entry name" value="SPHINGOMYELIN PHOSPHODIESTERASE"/>
    <property type="match status" value="1"/>
</dbReference>
<feature type="domain" description="Calcineurin-like phosphoesterase" evidence="10">
    <location>
        <begin position="261"/>
        <end position="537"/>
    </location>
</feature>